<comment type="caution">
    <text evidence="1">The sequence shown here is derived from an EMBL/GenBank/DDBJ whole genome shotgun (WGS) entry which is preliminary data.</text>
</comment>
<sequence length="60" mass="6658">METNISSTAVRMVMDRTQLMMQVALLRKQQEMDMSLVEMVTQAVQSAPAEGTGQQVDKLA</sequence>
<dbReference type="AlphaFoldDB" id="A0AA41UDK2"/>
<evidence type="ECO:0008006" key="3">
    <source>
        <dbReference type="Google" id="ProtNLM"/>
    </source>
</evidence>
<accession>A0AA41UDK2</accession>
<reference evidence="1" key="1">
    <citation type="submission" date="2022-03" db="EMBL/GenBank/DDBJ databases">
        <title>The complete genome sequence of a Methyloterrigena soli.</title>
        <authorList>
            <person name="Zi Z."/>
        </authorList>
    </citation>
    <scope>NUCLEOTIDE SEQUENCE</scope>
    <source>
        <strain evidence="1">M48</strain>
    </source>
</reference>
<name>A0AA41UDK2_9HYPH</name>
<gene>
    <name evidence="1" type="ORF">ML536_21785</name>
</gene>
<protein>
    <recommendedName>
        <fullName evidence="3">Motility protein</fullName>
    </recommendedName>
</protein>
<evidence type="ECO:0000313" key="1">
    <source>
        <dbReference type="EMBL" id="MCI0129475.1"/>
    </source>
</evidence>
<keyword evidence="2" id="KW-1185">Reference proteome</keyword>
<dbReference type="RefSeq" id="WP_203066243.1">
    <property type="nucleotide sequence ID" value="NZ_CP068983.1"/>
</dbReference>
<organism evidence="1 2">
    <name type="scientific">Paradevosia shaoguanensis</name>
    <dbReference type="NCBI Taxonomy" id="1335043"/>
    <lineage>
        <taxon>Bacteria</taxon>
        <taxon>Pseudomonadati</taxon>
        <taxon>Pseudomonadota</taxon>
        <taxon>Alphaproteobacteria</taxon>
        <taxon>Hyphomicrobiales</taxon>
        <taxon>Devosiaceae</taxon>
        <taxon>Paradevosia</taxon>
    </lineage>
</organism>
<dbReference type="Proteomes" id="UP001156140">
    <property type="component" value="Unassembled WGS sequence"/>
</dbReference>
<evidence type="ECO:0000313" key="2">
    <source>
        <dbReference type="Proteomes" id="UP001156140"/>
    </source>
</evidence>
<proteinExistence type="predicted"/>
<dbReference type="EMBL" id="JALAZD010000005">
    <property type="protein sequence ID" value="MCI0129475.1"/>
    <property type="molecule type" value="Genomic_DNA"/>
</dbReference>